<evidence type="ECO:0000313" key="1">
    <source>
        <dbReference type="EMBL" id="CAH2285480.1"/>
    </source>
</evidence>
<sequence>CWIMSMQCLSGAIQKTLTGTKLEYDKLIPIITKEDKYIMNPISVQVICLEDYIPYEVGNL</sequence>
<gene>
    <name evidence="1" type="ORF">PECUL_23A036382</name>
</gene>
<dbReference type="AlphaFoldDB" id="A0AAD1S372"/>
<proteinExistence type="predicted"/>
<reference evidence="1" key="1">
    <citation type="submission" date="2022-03" db="EMBL/GenBank/DDBJ databases">
        <authorList>
            <person name="Alioto T."/>
            <person name="Alioto T."/>
            <person name="Gomez Garrido J."/>
        </authorList>
    </citation>
    <scope>NUCLEOTIDE SEQUENCE</scope>
</reference>
<evidence type="ECO:0000313" key="2">
    <source>
        <dbReference type="Proteomes" id="UP001295444"/>
    </source>
</evidence>
<organism evidence="1 2">
    <name type="scientific">Pelobates cultripes</name>
    <name type="common">Western spadefoot toad</name>
    <dbReference type="NCBI Taxonomy" id="61616"/>
    <lineage>
        <taxon>Eukaryota</taxon>
        <taxon>Metazoa</taxon>
        <taxon>Chordata</taxon>
        <taxon>Craniata</taxon>
        <taxon>Vertebrata</taxon>
        <taxon>Euteleostomi</taxon>
        <taxon>Amphibia</taxon>
        <taxon>Batrachia</taxon>
        <taxon>Anura</taxon>
        <taxon>Pelobatoidea</taxon>
        <taxon>Pelobatidae</taxon>
        <taxon>Pelobates</taxon>
    </lineage>
</organism>
<dbReference type="Proteomes" id="UP001295444">
    <property type="component" value="Chromosome 04"/>
</dbReference>
<name>A0AAD1S372_PELCU</name>
<feature type="non-terminal residue" evidence="1">
    <location>
        <position position="1"/>
    </location>
</feature>
<protein>
    <submittedName>
        <fullName evidence="1">Uncharacterized protein</fullName>
    </submittedName>
</protein>
<keyword evidence="2" id="KW-1185">Reference proteome</keyword>
<dbReference type="EMBL" id="OW240915">
    <property type="protein sequence ID" value="CAH2285480.1"/>
    <property type="molecule type" value="Genomic_DNA"/>
</dbReference>
<accession>A0AAD1S372</accession>